<dbReference type="AlphaFoldDB" id="A0A5S3YS37"/>
<reference evidence="1 2" key="1">
    <citation type="submission" date="2017-12" db="EMBL/GenBank/DDBJ databases">
        <authorList>
            <person name="Paulsen S."/>
            <person name="Gram L.K."/>
        </authorList>
    </citation>
    <scope>NUCLEOTIDE SEQUENCE [LARGE SCALE GENOMIC DNA]</scope>
    <source>
        <strain evidence="1 2">S1189</strain>
    </source>
</reference>
<proteinExistence type="predicted"/>
<evidence type="ECO:0000313" key="1">
    <source>
        <dbReference type="EMBL" id="TMP79931.1"/>
    </source>
</evidence>
<sequence>MIILSISVTSITYAASLSCKGTVEQVAYHADNRFMVKLSSMNRPVFFCNPEQEWSVTGTNYKTGPETCKMLYSTLLTAKATKSEVDYIHFDGDAVPASCNDWKAWASANIRYINVK</sequence>
<gene>
    <name evidence="1" type="ORF">CWB73_12525</name>
</gene>
<reference evidence="2" key="2">
    <citation type="submission" date="2019-06" db="EMBL/GenBank/DDBJ databases">
        <title>Co-occurence of chitin degradation, pigmentation and bioactivity in marine Pseudoalteromonas.</title>
        <authorList>
            <person name="Sonnenschein E.C."/>
            <person name="Bech P.K."/>
        </authorList>
    </citation>
    <scope>NUCLEOTIDE SEQUENCE [LARGE SCALE GENOMIC DNA]</scope>
    <source>
        <strain evidence="2">S1189</strain>
    </source>
</reference>
<evidence type="ECO:0000313" key="2">
    <source>
        <dbReference type="Proteomes" id="UP000307362"/>
    </source>
</evidence>
<protein>
    <submittedName>
        <fullName evidence="1">Uncharacterized protein</fullName>
    </submittedName>
</protein>
<organism evidence="1 2">
    <name type="scientific">Pseudoalteromonas phenolica</name>
    <dbReference type="NCBI Taxonomy" id="161398"/>
    <lineage>
        <taxon>Bacteria</taxon>
        <taxon>Pseudomonadati</taxon>
        <taxon>Pseudomonadota</taxon>
        <taxon>Gammaproteobacteria</taxon>
        <taxon>Alteromonadales</taxon>
        <taxon>Pseudoalteromonadaceae</taxon>
        <taxon>Pseudoalteromonas</taxon>
    </lineage>
</organism>
<dbReference type="OrthoDB" id="6315886at2"/>
<name>A0A5S3YS37_9GAMM</name>
<accession>A0A5S3YS37</accession>
<dbReference type="EMBL" id="PNCM01000025">
    <property type="protein sequence ID" value="TMP79931.1"/>
    <property type="molecule type" value="Genomic_DNA"/>
</dbReference>
<dbReference type="Proteomes" id="UP000307362">
    <property type="component" value="Unassembled WGS sequence"/>
</dbReference>
<comment type="caution">
    <text evidence="1">The sequence shown here is derived from an EMBL/GenBank/DDBJ whole genome shotgun (WGS) entry which is preliminary data.</text>
</comment>